<keyword evidence="3" id="KW-1185">Reference proteome</keyword>
<sequence length="161" mass="16997">MAHQAAGAGITGSVSYSYERGPDGQMYAVGGEVSIDTSAVSGDPRATLEKAEAIIRAAMAPAEPSSQDYRVAASARAMAAEARAELAQMEESEASEESGEEPEQTTGAAAETRQEDGAGNERRAEMREAQAESMGRLQRQLVEAGVFARMYPPGTLFSYQV</sequence>
<dbReference type="Pfam" id="PF12118">
    <property type="entry name" value="SprA-related"/>
    <property type="match status" value="1"/>
</dbReference>
<evidence type="ECO:0000313" key="2">
    <source>
        <dbReference type="EMBL" id="SEA63161.1"/>
    </source>
</evidence>
<dbReference type="Proteomes" id="UP000242469">
    <property type="component" value="Unassembled WGS sequence"/>
</dbReference>
<protein>
    <submittedName>
        <fullName evidence="2">SprA-related family protein</fullName>
    </submittedName>
</protein>
<feature type="region of interest" description="Disordered" evidence="1">
    <location>
        <begin position="82"/>
        <end position="132"/>
    </location>
</feature>
<evidence type="ECO:0000256" key="1">
    <source>
        <dbReference type="SAM" id="MobiDB-lite"/>
    </source>
</evidence>
<dbReference type="STRING" id="1122198.SAMN02745729_105119"/>
<organism evidence="2 3">
    <name type="scientific">Marinobacterium iners DSM 11526</name>
    <dbReference type="NCBI Taxonomy" id="1122198"/>
    <lineage>
        <taxon>Bacteria</taxon>
        <taxon>Pseudomonadati</taxon>
        <taxon>Pseudomonadota</taxon>
        <taxon>Gammaproteobacteria</taxon>
        <taxon>Oceanospirillales</taxon>
        <taxon>Oceanospirillaceae</taxon>
        <taxon>Marinobacterium</taxon>
    </lineage>
</organism>
<name>A0A1H4CS32_9GAMM</name>
<dbReference type="EMBL" id="FNRJ01000005">
    <property type="protein sequence ID" value="SEA63161.1"/>
    <property type="molecule type" value="Genomic_DNA"/>
</dbReference>
<evidence type="ECO:0000313" key="3">
    <source>
        <dbReference type="Proteomes" id="UP000242469"/>
    </source>
</evidence>
<proteinExistence type="predicted"/>
<dbReference type="InterPro" id="IPR021973">
    <property type="entry name" value="SprA-related"/>
</dbReference>
<feature type="compositionally biased region" description="Acidic residues" evidence="1">
    <location>
        <begin position="88"/>
        <end position="103"/>
    </location>
</feature>
<accession>A0A1H4CS32</accession>
<feature type="compositionally biased region" description="Basic and acidic residues" evidence="1">
    <location>
        <begin position="112"/>
        <end position="130"/>
    </location>
</feature>
<reference evidence="3" key="1">
    <citation type="submission" date="2016-10" db="EMBL/GenBank/DDBJ databases">
        <authorList>
            <person name="Varghese N."/>
            <person name="Submissions S."/>
        </authorList>
    </citation>
    <scope>NUCLEOTIDE SEQUENCE [LARGE SCALE GENOMIC DNA]</scope>
    <source>
        <strain evidence="3">DSM 11526</strain>
    </source>
</reference>
<gene>
    <name evidence="2" type="ORF">SAMN02745729_105119</name>
</gene>
<dbReference type="AlphaFoldDB" id="A0A1H4CS32"/>